<name>A0A5R9QKW4_9PSED</name>
<keyword evidence="4" id="KW-1185">Reference proteome</keyword>
<dbReference type="RefSeq" id="WP_138526966.1">
    <property type="nucleotide sequence ID" value="NZ_SWDV01000088.1"/>
</dbReference>
<evidence type="ECO:0000259" key="2">
    <source>
        <dbReference type="PROSITE" id="PS50234"/>
    </source>
</evidence>
<feature type="compositionally biased region" description="Polar residues" evidence="1">
    <location>
        <begin position="232"/>
        <end position="246"/>
    </location>
</feature>
<protein>
    <submittedName>
        <fullName evidence="3">VWA domain-containing protein</fullName>
    </submittedName>
</protein>
<dbReference type="InterPro" id="IPR051928">
    <property type="entry name" value="NorD/CobT"/>
</dbReference>
<dbReference type="InterPro" id="IPR002035">
    <property type="entry name" value="VWF_A"/>
</dbReference>
<organism evidence="3 4">
    <name type="scientific">Pseudomonas nicosulfuronedens</name>
    <dbReference type="NCBI Taxonomy" id="2571105"/>
    <lineage>
        <taxon>Bacteria</taxon>
        <taxon>Pseudomonadati</taxon>
        <taxon>Pseudomonadota</taxon>
        <taxon>Gammaproteobacteria</taxon>
        <taxon>Pseudomonadales</taxon>
        <taxon>Pseudomonadaceae</taxon>
        <taxon>Pseudomonas</taxon>
    </lineage>
</organism>
<dbReference type="PROSITE" id="PS50234">
    <property type="entry name" value="VWFA"/>
    <property type="match status" value="1"/>
</dbReference>
<dbReference type="Proteomes" id="UP000306635">
    <property type="component" value="Unassembled WGS sequence"/>
</dbReference>
<sequence>MSTKSLVGSLPIYAQHLAEKTGVKVFVEGSVAYTNVNREVYVPFADDDLDLAFGYIDHECSHVRNTDLEAFEQSKSVAFRRHLLNALEDIRIERLSMEQYPGTEDNLRYLNRKVLLEPFVAASVDACPPLHVVANAVLFGGYWLLQEPQLEVPAKAYLARLDSLIGTDAARSVMEIVKRTLDCGSTWEVLQLVDEIIALLPSSSEAPRDKNGPQPGDANEPGSPEAGESDQEGQQSNQEGPNSSGDDASEAGNQGAVEPCDGPAEAAKPNASGESAPDGAPNLRELAMEASEADLDGLVSDVGDVAAALLTQGAKSNPPNLSPFTLGGRAMDRSQMEGESRVRYGVFQSSGLQQCLYGLLQAKVDCRVSLRRSGKRLDTGRLAMLPAGETRIYRHKARAERSSAAVQLLLDKSTSMRESMGEAEAAIYAVLHALENIPQVTTGAMSFPNMSGDGVERCALIKSWRERLVTAVREGGFGASAQGLTPLYRAIWPAACEVLRAPGERKLLLIATDGEPDSGTEQQVRELVARCEASGIEVFGLGFGKATATVLAKCFSRYQAIGQVSNLKNALYELVRESLVA</sequence>
<evidence type="ECO:0000256" key="1">
    <source>
        <dbReference type="SAM" id="MobiDB-lite"/>
    </source>
</evidence>
<dbReference type="AlphaFoldDB" id="A0A5R9QKW4"/>
<evidence type="ECO:0000313" key="3">
    <source>
        <dbReference type="EMBL" id="TLX69695.1"/>
    </source>
</evidence>
<comment type="caution">
    <text evidence="3">The sequence shown here is derived from an EMBL/GenBank/DDBJ whole genome shotgun (WGS) entry which is preliminary data.</text>
</comment>
<dbReference type="Pfam" id="PF00092">
    <property type="entry name" value="VWA"/>
    <property type="match status" value="1"/>
</dbReference>
<dbReference type="SUPFAM" id="SSF53300">
    <property type="entry name" value="vWA-like"/>
    <property type="match status" value="1"/>
</dbReference>
<dbReference type="OrthoDB" id="6064888at2"/>
<evidence type="ECO:0000313" key="4">
    <source>
        <dbReference type="Proteomes" id="UP000306635"/>
    </source>
</evidence>
<proteinExistence type="predicted"/>
<accession>A0A5R9QKW4</accession>
<reference evidence="3 4" key="1">
    <citation type="submission" date="2019-04" db="EMBL/GenBank/DDBJ databases">
        <authorList>
            <person name="Li M."/>
        </authorList>
    </citation>
    <scope>NUCLEOTIDE SEQUENCE [LARGE SCALE GENOMIC DNA]</scope>
    <source>
        <strain evidence="3 4">LAM1902</strain>
    </source>
</reference>
<feature type="region of interest" description="Disordered" evidence="1">
    <location>
        <begin position="203"/>
        <end position="281"/>
    </location>
</feature>
<dbReference type="PANTHER" id="PTHR41248:SF1">
    <property type="entry name" value="NORD PROTEIN"/>
    <property type="match status" value="1"/>
</dbReference>
<dbReference type="PANTHER" id="PTHR41248">
    <property type="entry name" value="NORD PROTEIN"/>
    <property type="match status" value="1"/>
</dbReference>
<dbReference type="GeneID" id="300409032"/>
<dbReference type="Gene3D" id="3.40.50.410">
    <property type="entry name" value="von Willebrand factor, type A domain"/>
    <property type="match status" value="1"/>
</dbReference>
<dbReference type="InterPro" id="IPR036465">
    <property type="entry name" value="vWFA_dom_sf"/>
</dbReference>
<dbReference type="EMBL" id="SWDV01000088">
    <property type="protein sequence ID" value="TLX69695.1"/>
    <property type="molecule type" value="Genomic_DNA"/>
</dbReference>
<feature type="domain" description="VWFA" evidence="2">
    <location>
        <begin position="405"/>
        <end position="581"/>
    </location>
</feature>
<gene>
    <name evidence="3" type="ORF">FAS41_30350</name>
</gene>